<protein>
    <submittedName>
        <fullName evidence="5">Uncharacterized protein</fullName>
    </submittedName>
</protein>
<evidence type="ECO:0000256" key="4">
    <source>
        <dbReference type="ARBA" id="ARBA00023242"/>
    </source>
</evidence>
<name>A0ABQ9IK85_9NEOP</name>
<comment type="similarity">
    <text evidence="2">Belongs to the RRP1 family.</text>
</comment>
<accession>A0ABQ9IK85</accession>
<keyword evidence="3" id="KW-0698">rRNA processing</keyword>
<dbReference type="PANTHER" id="PTHR13026:SF0">
    <property type="entry name" value="RIBOSOMAL RNA PROCESSING 1B"/>
    <property type="match status" value="1"/>
</dbReference>
<comment type="caution">
    <text evidence="5">The sequence shown here is derived from an EMBL/GenBank/DDBJ whole genome shotgun (WGS) entry which is preliminary data.</text>
</comment>
<evidence type="ECO:0000313" key="6">
    <source>
        <dbReference type="Proteomes" id="UP001159363"/>
    </source>
</evidence>
<dbReference type="PANTHER" id="PTHR13026">
    <property type="entry name" value="NNP-1 PROTEIN NOVEL NUCLEAR PROTEIN 1 NOP52"/>
    <property type="match status" value="1"/>
</dbReference>
<keyword evidence="4" id="KW-0539">Nucleus</keyword>
<sequence length="393" mass="45497">MNSKKVDRKKRVVLVTQEISLAKILASNERGVRERGVRKLRKWLSARSRAGFPFKEDDMMRVWKGLFYSMWMADKPLVQEQVAENVSQLVHAVDDDVKFVSLFVSCFMRTMSREWHGIDHYRLDKFSMLVRRVVRQSLVFCLRAQWASHVVQQLGDVFSSTVLCGWPARSLSMHFCELFLVELGKVGAGRLPTHTTHAFLQPFVAYLAREKDALLRSHVVEHVFHHLVRQSEFGQDYQARFDAWKSAGFPGTSWEQMELVELSGEEDEEERQDAVCDPRAGSVHVELKPLLFEPAVVADQLLQQRAATFDVHNRKTLKDLADDFTKMSKGKYPLKLTNFGKMNKYIREVRNASRCKRHTLKVTKKLLQFETRLMQQKGGVRKKSKQRKVKNGG</sequence>
<evidence type="ECO:0000256" key="2">
    <source>
        <dbReference type="ARBA" id="ARBA00006374"/>
    </source>
</evidence>
<organism evidence="5 6">
    <name type="scientific">Dryococelus australis</name>
    <dbReference type="NCBI Taxonomy" id="614101"/>
    <lineage>
        <taxon>Eukaryota</taxon>
        <taxon>Metazoa</taxon>
        <taxon>Ecdysozoa</taxon>
        <taxon>Arthropoda</taxon>
        <taxon>Hexapoda</taxon>
        <taxon>Insecta</taxon>
        <taxon>Pterygota</taxon>
        <taxon>Neoptera</taxon>
        <taxon>Polyneoptera</taxon>
        <taxon>Phasmatodea</taxon>
        <taxon>Verophasmatodea</taxon>
        <taxon>Anareolatae</taxon>
        <taxon>Phasmatidae</taxon>
        <taxon>Eurycanthinae</taxon>
        <taxon>Dryococelus</taxon>
    </lineage>
</organism>
<evidence type="ECO:0000256" key="3">
    <source>
        <dbReference type="ARBA" id="ARBA00022552"/>
    </source>
</evidence>
<keyword evidence="6" id="KW-1185">Reference proteome</keyword>
<proteinExistence type="inferred from homology"/>
<dbReference type="InterPro" id="IPR010301">
    <property type="entry name" value="RRP1"/>
</dbReference>
<evidence type="ECO:0000313" key="5">
    <source>
        <dbReference type="EMBL" id="KAJ8896706.1"/>
    </source>
</evidence>
<evidence type="ECO:0000256" key="1">
    <source>
        <dbReference type="ARBA" id="ARBA00004123"/>
    </source>
</evidence>
<dbReference type="Proteomes" id="UP001159363">
    <property type="component" value="Chromosome 1"/>
</dbReference>
<dbReference type="Pfam" id="PF05997">
    <property type="entry name" value="Nop52"/>
    <property type="match status" value="1"/>
</dbReference>
<dbReference type="EMBL" id="JARBHB010000001">
    <property type="protein sequence ID" value="KAJ8896706.1"/>
    <property type="molecule type" value="Genomic_DNA"/>
</dbReference>
<reference evidence="5 6" key="1">
    <citation type="submission" date="2023-02" db="EMBL/GenBank/DDBJ databases">
        <title>LHISI_Scaffold_Assembly.</title>
        <authorList>
            <person name="Stuart O.P."/>
            <person name="Cleave R."/>
            <person name="Magrath M.J.L."/>
            <person name="Mikheyev A.S."/>
        </authorList>
    </citation>
    <scope>NUCLEOTIDE SEQUENCE [LARGE SCALE GENOMIC DNA]</scope>
    <source>
        <strain evidence="5">Daus_M_001</strain>
        <tissue evidence="5">Leg muscle</tissue>
    </source>
</reference>
<comment type="subcellular location">
    <subcellularLocation>
        <location evidence="1">Nucleus</location>
    </subcellularLocation>
</comment>
<gene>
    <name evidence="5" type="ORF">PR048_002051</name>
</gene>